<dbReference type="AlphaFoldDB" id="A0A316YWI4"/>
<gene>
    <name evidence="4" type="ORF">FA10DRAFT_298997</name>
</gene>
<feature type="compositionally biased region" description="Basic and acidic residues" evidence="2">
    <location>
        <begin position="71"/>
        <end position="85"/>
    </location>
</feature>
<feature type="compositionally biased region" description="Basic and acidic residues" evidence="2">
    <location>
        <begin position="724"/>
        <end position="754"/>
    </location>
</feature>
<dbReference type="STRING" id="215250.A0A316YWI4"/>
<feature type="compositionally biased region" description="Basic and acidic residues" evidence="2">
    <location>
        <begin position="276"/>
        <end position="288"/>
    </location>
</feature>
<dbReference type="OrthoDB" id="10252032at2759"/>
<feature type="compositionally biased region" description="Basic and acidic residues" evidence="2">
    <location>
        <begin position="305"/>
        <end position="321"/>
    </location>
</feature>
<dbReference type="InterPro" id="IPR024626">
    <property type="entry name" value="Kri1-like_C"/>
</dbReference>
<dbReference type="InterPro" id="IPR018034">
    <property type="entry name" value="Kri1"/>
</dbReference>
<sequence>MELFSDSDSETSSTSASSSASGKVDIRETRSRSSSSSSSSGSSSSSSASSSASDQLNINQEYAARFHHNKERADLHRLQEKHGAGDLDEDESESSSEDETEDEDGEQVTADVDAAILTTLAKIRAKDESIYETGKRVFDEERSLASSSKLLPSRTLTRPGSGKKVTLGDYQRKRIQELMETEQDPAKALAEATMIRKRGEEEDTAGPDYQLSHTREQEELRREVTNAFHGADEGEEEEEDEGGFFTRKDRQEDEEDEADAEAYRKYLLGVLGGKEREQAVREALRTQAEEAAQGDGGAAPSADDGESKKAKRGQEEQKNQTEDDEDFLMNYVLNRGWVDNPNAAPKLKRRPVKEEARRADERRANTGEERDWDAEAADLDSEDSFDSRAEAFENAYNFRYEALEGGEADAQIQSYARNPVGSVRRKEEKRKLERAERKRRKEEEKEEKKKELDRLRSLKRKGIVNRLKALKEATGSQAVDFGKLDLDKDFDPDEHDKVMQGVFGEDYYGDDDDEKPTWDDEIDISHILAEEDERQGASIGNDKGKSKNKAKEVKKEKKKAEKGKGGGEDDERIEMDADFVNGEAEDDEAPEEPKRLSKAEKKKLKKKEKAMAKRAAAASGGGAQDADGVDEDEMDAEIPVGNEQVVSMTKEERKKKLSKAVDDYYNLEYEDVIGGDQPTRFKYTEVPKSNFGLSAIEILLADDDQLNKVVGLKHLQPYKRGKTRPKDLSNRLRDFRRGLADRKGVAEGEEEERRSKGKKRKGKQERLKEKARQEQVGDAEGMEIGEKEEGGRREKKRKLSEEDGPEEGKGKEKESKKSKKIKGKREHGVEA</sequence>
<feature type="compositionally biased region" description="Low complexity" evidence="2">
    <location>
        <begin position="10"/>
        <end position="21"/>
    </location>
</feature>
<feature type="region of interest" description="Disordered" evidence="2">
    <location>
        <begin position="1"/>
        <end position="111"/>
    </location>
</feature>
<dbReference type="Proteomes" id="UP000245768">
    <property type="component" value="Unassembled WGS sequence"/>
</dbReference>
<reference evidence="4 5" key="1">
    <citation type="journal article" date="2018" name="Mol. Biol. Evol.">
        <title>Broad Genomic Sampling Reveals a Smut Pathogenic Ancestry of the Fungal Clade Ustilaginomycotina.</title>
        <authorList>
            <person name="Kijpornyongpan T."/>
            <person name="Mondo S.J."/>
            <person name="Barry K."/>
            <person name="Sandor L."/>
            <person name="Lee J."/>
            <person name="Lipzen A."/>
            <person name="Pangilinan J."/>
            <person name="LaButti K."/>
            <person name="Hainaut M."/>
            <person name="Henrissat B."/>
            <person name="Grigoriev I.V."/>
            <person name="Spatafora J.W."/>
            <person name="Aime M.C."/>
        </authorList>
    </citation>
    <scope>NUCLEOTIDE SEQUENCE [LARGE SCALE GENOMIC DNA]</scope>
    <source>
        <strain evidence="4 5">MCA 4198</strain>
    </source>
</reference>
<evidence type="ECO:0000259" key="3">
    <source>
        <dbReference type="Pfam" id="PF12936"/>
    </source>
</evidence>
<dbReference type="GO" id="GO:0005730">
    <property type="term" value="C:nucleolus"/>
    <property type="evidence" value="ECO:0007669"/>
    <property type="project" value="TreeGrafter"/>
</dbReference>
<feature type="compositionally biased region" description="Acidic residues" evidence="2">
    <location>
        <begin position="233"/>
        <end position="242"/>
    </location>
</feature>
<dbReference type="Pfam" id="PF12936">
    <property type="entry name" value="Kri1_C"/>
    <property type="match status" value="1"/>
</dbReference>
<protein>
    <submittedName>
        <fullName evidence="4">Krr1-domain-containing protein</fullName>
    </submittedName>
</protein>
<feature type="compositionally biased region" description="Acidic residues" evidence="2">
    <location>
        <begin position="370"/>
        <end position="384"/>
    </location>
</feature>
<proteinExistence type="inferred from homology"/>
<dbReference type="EMBL" id="KZ819634">
    <property type="protein sequence ID" value="PWN93629.1"/>
    <property type="molecule type" value="Genomic_DNA"/>
</dbReference>
<accession>A0A316YWI4</accession>
<dbReference type="InParanoid" id="A0A316YWI4"/>
<name>A0A316YWI4_9BASI</name>
<feature type="compositionally biased region" description="Basic and acidic residues" evidence="2">
    <location>
        <begin position="542"/>
        <end position="567"/>
    </location>
</feature>
<feature type="compositionally biased region" description="Polar residues" evidence="2">
    <location>
        <begin position="144"/>
        <end position="158"/>
    </location>
</feature>
<feature type="region of interest" description="Disordered" evidence="2">
    <location>
        <begin position="276"/>
        <end position="386"/>
    </location>
</feature>
<dbReference type="RefSeq" id="XP_025380827.1">
    <property type="nucleotide sequence ID" value="XM_025524675.1"/>
</dbReference>
<evidence type="ECO:0000313" key="5">
    <source>
        <dbReference type="Proteomes" id="UP000245768"/>
    </source>
</evidence>
<dbReference type="GO" id="GO:0000447">
    <property type="term" value="P:endonucleolytic cleavage in ITS1 to separate SSU-rRNA from 5.8S rRNA and LSU-rRNA from tricistronic rRNA transcript (SSU-rRNA, 5.8S rRNA, LSU-rRNA)"/>
    <property type="evidence" value="ECO:0007669"/>
    <property type="project" value="TreeGrafter"/>
</dbReference>
<keyword evidence="5" id="KW-1185">Reference proteome</keyword>
<feature type="compositionally biased region" description="Acidic residues" evidence="2">
    <location>
        <begin position="507"/>
        <end position="522"/>
    </location>
</feature>
<organism evidence="4 5">
    <name type="scientific">Acaromyces ingoldii</name>
    <dbReference type="NCBI Taxonomy" id="215250"/>
    <lineage>
        <taxon>Eukaryota</taxon>
        <taxon>Fungi</taxon>
        <taxon>Dikarya</taxon>
        <taxon>Basidiomycota</taxon>
        <taxon>Ustilaginomycotina</taxon>
        <taxon>Exobasidiomycetes</taxon>
        <taxon>Exobasidiales</taxon>
        <taxon>Cryptobasidiaceae</taxon>
        <taxon>Acaromyces</taxon>
    </lineage>
</organism>
<dbReference type="PANTHER" id="PTHR14490:SF5">
    <property type="entry name" value="PROTEIN KRI1 HOMOLOG"/>
    <property type="match status" value="1"/>
</dbReference>
<feature type="compositionally biased region" description="Basic residues" evidence="2">
    <location>
        <begin position="816"/>
        <end position="825"/>
    </location>
</feature>
<feature type="compositionally biased region" description="Basic and acidic residues" evidence="2">
    <location>
        <begin position="213"/>
        <end position="224"/>
    </location>
</feature>
<feature type="region of interest" description="Disordered" evidence="2">
    <location>
        <begin position="501"/>
        <end position="631"/>
    </location>
</feature>
<feature type="compositionally biased region" description="Basic and acidic residues" evidence="2">
    <location>
        <begin position="806"/>
        <end position="815"/>
    </location>
</feature>
<feature type="region of interest" description="Disordered" evidence="2">
    <location>
        <begin position="710"/>
        <end position="831"/>
    </location>
</feature>
<evidence type="ECO:0000256" key="1">
    <source>
        <dbReference type="ARBA" id="ARBA00007473"/>
    </source>
</evidence>
<feature type="compositionally biased region" description="Basic and acidic residues" evidence="2">
    <location>
        <begin position="764"/>
        <end position="775"/>
    </location>
</feature>
<feature type="region of interest" description="Disordered" evidence="2">
    <location>
        <begin position="198"/>
        <end position="261"/>
    </location>
</feature>
<evidence type="ECO:0000256" key="2">
    <source>
        <dbReference type="SAM" id="MobiDB-lite"/>
    </source>
</evidence>
<evidence type="ECO:0000313" key="4">
    <source>
        <dbReference type="EMBL" id="PWN93629.1"/>
    </source>
</evidence>
<dbReference type="PANTHER" id="PTHR14490">
    <property type="entry name" value="ZINC FINGER, ZZ TYPE"/>
    <property type="match status" value="1"/>
</dbReference>
<dbReference type="FunCoup" id="A0A316YWI4">
    <property type="interactions" value="236"/>
</dbReference>
<feature type="domain" description="Kri1-like C-terminal" evidence="3">
    <location>
        <begin position="655"/>
        <end position="728"/>
    </location>
</feature>
<comment type="similarity">
    <text evidence="1">Belongs to the KRI1 family.</text>
</comment>
<dbReference type="Pfam" id="PF05178">
    <property type="entry name" value="Kri1"/>
    <property type="match status" value="1"/>
</dbReference>
<feature type="compositionally biased region" description="Acidic residues" evidence="2">
    <location>
        <begin position="568"/>
        <end position="590"/>
    </location>
</feature>
<feature type="compositionally biased region" description="Basic and acidic residues" evidence="2">
    <location>
        <begin position="424"/>
        <end position="452"/>
    </location>
</feature>
<feature type="compositionally biased region" description="Basic and acidic residues" evidence="2">
    <location>
        <begin position="352"/>
        <end position="369"/>
    </location>
</feature>
<dbReference type="GO" id="GO:0030686">
    <property type="term" value="C:90S preribosome"/>
    <property type="evidence" value="ECO:0007669"/>
    <property type="project" value="TreeGrafter"/>
</dbReference>
<feature type="region of interest" description="Disordered" evidence="2">
    <location>
        <begin position="139"/>
        <end position="165"/>
    </location>
</feature>
<feature type="compositionally biased region" description="Low complexity" evidence="2">
    <location>
        <begin position="32"/>
        <end position="53"/>
    </location>
</feature>
<feature type="compositionally biased region" description="Low complexity" evidence="2">
    <location>
        <begin position="289"/>
        <end position="302"/>
    </location>
</feature>
<feature type="compositionally biased region" description="Acidic residues" evidence="2">
    <location>
        <begin position="86"/>
        <end position="106"/>
    </location>
</feature>
<dbReference type="GeneID" id="37046591"/>
<feature type="region of interest" description="Disordered" evidence="2">
    <location>
        <begin position="407"/>
        <end position="452"/>
    </location>
</feature>